<organism evidence="1 2">
    <name type="scientific">Nephila pilipes</name>
    <name type="common">Giant wood spider</name>
    <name type="synonym">Nephila maculata</name>
    <dbReference type="NCBI Taxonomy" id="299642"/>
    <lineage>
        <taxon>Eukaryota</taxon>
        <taxon>Metazoa</taxon>
        <taxon>Ecdysozoa</taxon>
        <taxon>Arthropoda</taxon>
        <taxon>Chelicerata</taxon>
        <taxon>Arachnida</taxon>
        <taxon>Araneae</taxon>
        <taxon>Araneomorphae</taxon>
        <taxon>Entelegynae</taxon>
        <taxon>Araneoidea</taxon>
        <taxon>Nephilidae</taxon>
        <taxon>Nephila</taxon>
    </lineage>
</organism>
<comment type="caution">
    <text evidence="1">The sequence shown here is derived from an EMBL/GenBank/DDBJ whole genome shotgun (WGS) entry which is preliminary data.</text>
</comment>
<reference evidence="1" key="1">
    <citation type="submission" date="2020-08" db="EMBL/GenBank/DDBJ databases">
        <title>Multicomponent nature underlies the extraordinary mechanical properties of spider dragline silk.</title>
        <authorList>
            <person name="Kono N."/>
            <person name="Nakamura H."/>
            <person name="Mori M."/>
            <person name="Yoshida Y."/>
            <person name="Ohtoshi R."/>
            <person name="Malay A.D."/>
            <person name="Moran D.A.P."/>
            <person name="Tomita M."/>
            <person name="Numata K."/>
            <person name="Arakawa K."/>
        </authorList>
    </citation>
    <scope>NUCLEOTIDE SEQUENCE</scope>
</reference>
<evidence type="ECO:0000313" key="2">
    <source>
        <dbReference type="Proteomes" id="UP000887013"/>
    </source>
</evidence>
<keyword evidence="2" id="KW-1185">Reference proteome</keyword>
<dbReference type="Proteomes" id="UP000887013">
    <property type="component" value="Unassembled WGS sequence"/>
</dbReference>
<protein>
    <submittedName>
        <fullName evidence="1">Uncharacterized protein</fullName>
    </submittedName>
</protein>
<proteinExistence type="predicted"/>
<accession>A0A8X6TBH0</accession>
<gene>
    <name evidence="1" type="ORF">NPIL_387431</name>
</gene>
<sequence length="135" mass="15936">MGLKSNINHSTSNSHNIGQPIHVPLPINLKNVNTPIKNDCSLYVCESQLSTEANDFLSNSFGIQSRNKPNKQRNNDINDLECVQNDEDLPFERRRRLCRKNYIRNLEKVPQVGWKKRIRGFFRDFARRWRIYFST</sequence>
<evidence type="ECO:0000313" key="1">
    <source>
        <dbReference type="EMBL" id="GFS90020.1"/>
    </source>
</evidence>
<dbReference type="AlphaFoldDB" id="A0A8X6TBH0"/>
<dbReference type="EMBL" id="BMAW01099447">
    <property type="protein sequence ID" value="GFS90020.1"/>
    <property type="molecule type" value="Genomic_DNA"/>
</dbReference>
<name>A0A8X6TBH0_NEPPI</name>